<keyword evidence="3" id="KW-1185">Reference proteome</keyword>
<sequence>MHLNRLITPDSILLLKEAGKTDTLGQLVSSVPEAASSLSGKEILEKLLAREELMSTGIGLGLGIPHIRAAGINTPVLRIGVQPKGIPDYESIDGLPVKILFMILLKEDQQREHVALLSEIVSLMKMEHLRNQLAAISSAQQGYDLLRDYLNGTTEQKV</sequence>
<dbReference type="PANTHER" id="PTHR47738">
    <property type="entry name" value="PTS SYSTEM FRUCTOSE-LIKE EIIA COMPONENT-RELATED"/>
    <property type="match status" value="1"/>
</dbReference>
<comment type="caution">
    <text evidence="2">The sequence shown here is derived from an EMBL/GenBank/DDBJ whole genome shotgun (WGS) entry which is preliminary data.</text>
</comment>
<dbReference type="AlphaFoldDB" id="A0A1Y1S1X3"/>
<dbReference type="STRING" id="1963862.B4O97_04710"/>
<organism evidence="2 3">
    <name type="scientific">Marispirochaeta aestuarii</name>
    <dbReference type="NCBI Taxonomy" id="1963862"/>
    <lineage>
        <taxon>Bacteria</taxon>
        <taxon>Pseudomonadati</taxon>
        <taxon>Spirochaetota</taxon>
        <taxon>Spirochaetia</taxon>
        <taxon>Spirochaetales</taxon>
        <taxon>Spirochaetaceae</taxon>
        <taxon>Marispirochaeta</taxon>
    </lineage>
</organism>
<dbReference type="InterPro" id="IPR051541">
    <property type="entry name" value="PTS_SugarTrans_NitroReg"/>
</dbReference>
<feature type="domain" description="PTS EIIA type-2" evidence="1">
    <location>
        <begin position="5"/>
        <end position="149"/>
    </location>
</feature>
<protein>
    <recommendedName>
        <fullName evidence="1">PTS EIIA type-2 domain-containing protein</fullName>
    </recommendedName>
</protein>
<dbReference type="PROSITE" id="PS51094">
    <property type="entry name" value="PTS_EIIA_TYPE_2"/>
    <property type="match status" value="1"/>
</dbReference>
<dbReference type="Gene3D" id="3.40.930.10">
    <property type="entry name" value="Mannitol-specific EII, Chain A"/>
    <property type="match status" value="1"/>
</dbReference>
<dbReference type="Proteomes" id="UP000192343">
    <property type="component" value="Unassembled WGS sequence"/>
</dbReference>
<name>A0A1Y1S1X3_9SPIO</name>
<dbReference type="EMBL" id="MWQY01000004">
    <property type="protein sequence ID" value="ORC36929.1"/>
    <property type="molecule type" value="Genomic_DNA"/>
</dbReference>
<dbReference type="OrthoDB" id="122388at2"/>
<reference evidence="2 3" key="1">
    <citation type="submission" date="2017-03" db="EMBL/GenBank/DDBJ databases">
        <title>Draft Genome sequence of Marispirochaeta sp. strain JC444.</title>
        <authorList>
            <person name="Shivani Y."/>
            <person name="Subhash Y."/>
            <person name="Sasikala C."/>
            <person name="Ramana C."/>
        </authorList>
    </citation>
    <scope>NUCLEOTIDE SEQUENCE [LARGE SCALE GENOMIC DNA]</scope>
    <source>
        <strain evidence="2 3">JC444</strain>
    </source>
</reference>
<dbReference type="SUPFAM" id="SSF55804">
    <property type="entry name" value="Phoshotransferase/anion transport protein"/>
    <property type="match status" value="1"/>
</dbReference>
<evidence type="ECO:0000313" key="3">
    <source>
        <dbReference type="Proteomes" id="UP000192343"/>
    </source>
</evidence>
<accession>A0A1Y1S1X3</accession>
<dbReference type="GO" id="GO:0030295">
    <property type="term" value="F:protein kinase activator activity"/>
    <property type="evidence" value="ECO:0007669"/>
    <property type="project" value="TreeGrafter"/>
</dbReference>
<evidence type="ECO:0000259" key="1">
    <source>
        <dbReference type="PROSITE" id="PS51094"/>
    </source>
</evidence>
<dbReference type="InterPro" id="IPR016152">
    <property type="entry name" value="PTrfase/Anion_transptr"/>
</dbReference>
<proteinExistence type="predicted"/>
<evidence type="ECO:0000313" key="2">
    <source>
        <dbReference type="EMBL" id="ORC36929.1"/>
    </source>
</evidence>
<dbReference type="InterPro" id="IPR002178">
    <property type="entry name" value="PTS_EIIA_type-2_dom"/>
</dbReference>
<gene>
    <name evidence="2" type="ORF">B4O97_04710</name>
</gene>
<dbReference type="PANTHER" id="PTHR47738:SF1">
    <property type="entry name" value="NITROGEN REGULATORY PROTEIN"/>
    <property type="match status" value="1"/>
</dbReference>
<dbReference type="RefSeq" id="WP_083048793.1">
    <property type="nucleotide sequence ID" value="NZ_MWQY01000004.1"/>
</dbReference>
<dbReference type="Pfam" id="PF00359">
    <property type="entry name" value="PTS_EIIA_2"/>
    <property type="match status" value="1"/>
</dbReference>